<feature type="region of interest" description="Disordered" evidence="1">
    <location>
        <begin position="20"/>
        <end position="44"/>
    </location>
</feature>
<protein>
    <submittedName>
        <fullName evidence="2">Uncharacterized protein</fullName>
    </submittedName>
</protein>
<evidence type="ECO:0000313" key="3">
    <source>
        <dbReference type="Proteomes" id="UP000051836"/>
    </source>
</evidence>
<organism evidence="2 3">
    <name type="scientific">Amazona aestiva</name>
    <name type="common">Blue-fronted Amazon parrot</name>
    <dbReference type="NCBI Taxonomy" id="12930"/>
    <lineage>
        <taxon>Eukaryota</taxon>
        <taxon>Metazoa</taxon>
        <taxon>Chordata</taxon>
        <taxon>Craniata</taxon>
        <taxon>Vertebrata</taxon>
        <taxon>Euteleostomi</taxon>
        <taxon>Archelosauria</taxon>
        <taxon>Archosauria</taxon>
        <taxon>Dinosauria</taxon>
        <taxon>Saurischia</taxon>
        <taxon>Theropoda</taxon>
        <taxon>Coelurosauria</taxon>
        <taxon>Aves</taxon>
        <taxon>Neognathae</taxon>
        <taxon>Neoaves</taxon>
        <taxon>Telluraves</taxon>
        <taxon>Australaves</taxon>
        <taxon>Psittaciformes</taxon>
        <taxon>Psittacidae</taxon>
        <taxon>Amazona</taxon>
    </lineage>
</organism>
<sequence length="102" mass="10881">MRCRPRSAVAAQQSEVAGNVKRLVSTENGGESRGDVESGMLGDAAGEVHPARGMALRTVACKFELAILDEKEMSPDSYFQVVLILQQNILQISAACSNADKS</sequence>
<keyword evidence="3" id="KW-1185">Reference proteome</keyword>
<comment type="caution">
    <text evidence="2">The sequence shown here is derived from an EMBL/GenBank/DDBJ whole genome shotgun (WGS) entry which is preliminary data.</text>
</comment>
<dbReference type="EMBL" id="LMAW01000105">
    <property type="protein sequence ID" value="KQL60745.1"/>
    <property type="molecule type" value="Genomic_DNA"/>
</dbReference>
<accession>A0A0Q3U3K7</accession>
<proteinExistence type="predicted"/>
<dbReference type="Proteomes" id="UP000051836">
    <property type="component" value="Unassembled WGS sequence"/>
</dbReference>
<gene>
    <name evidence="2" type="ORF">AAES_05285</name>
</gene>
<dbReference type="AlphaFoldDB" id="A0A0Q3U3K7"/>
<evidence type="ECO:0000256" key="1">
    <source>
        <dbReference type="SAM" id="MobiDB-lite"/>
    </source>
</evidence>
<reference evidence="2 3" key="1">
    <citation type="submission" date="2015-10" db="EMBL/GenBank/DDBJ databases">
        <authorList>
            <person name="Gilbert D.G."/>
        </authorList>
    </citation>
    <scope>NUCLEOTIDE SEQUENCE [LARGE SCALE GENOMIC DNA]</scope>
    <source>
        <strain evidence="2">FVVF132</strain>
    </source>
</reference>
<name>A0A0Q3U3K7_AMAAE</name>
<evidence type="ECO:0000313" key="2">
    <source>
        <dbReference type="EMBL" id="KQL60745.1"/>
    </source>
</evidence>